<dbReference type="Gene3D" id="3.40.50.150">
    <property type="entry name" value="Vaccinia Virus protein VP39"/>
    <property type="match status" value="1"/>
</dbReference>
<comment type="caution">
    <text evidence="3">The sequence shown here is derived from an EMBL/GenBank/DDBJ whole genome shotgun (WGS) entry which is preliminary data.</text>
</comment>
<dbReference type="GO" id="GO:0005737">
    <property type="term" value="C:cytoplasm"/>
    <property type="evidence" value="ECO:0007669"/>
    <property type="project" value="TreeGrafter"/>
</dbReference>
<feature type="domain" description="FAD dependent oxidoreductase" evidence="2">
    <location>
        <begin position="228"/>
        <end position="575"/>
    </location>
</feature>
<evidence type="ECO:0000259" key="2">
    <source>
        <dbReference type="Pfam" id="PF01266"/>
    </source>
</evidence>
<evidence type="ECO:0000313" key="4">
    <source>
        <dbReference type="Proteomes" id="UP000266206"/>
    </source>
</evidence>
<dbReference type="Proteomes" id="UP000266206">
    <property type="component" value="Unassembled WGS sequence"/>
</dbReference>
<dbReference type="Gene3D" id="3.50.50.60">
    <property type="entry name" value="FAD/NAD(P)-binding domain"/>
    <property type="match status" value="1"/>
</dbReference>
<proteinExistence type="predicted"/>
<protein>
    <recommendedName>
        <fullName evidence="2">FAD dependent oxidoreductase domain-containing protein</fullName>
    </recommendedName>
</protein>
<evidence type="ECO:0000256" key="1">
    <source>
        <dbReference type="ARBA" id="ARBA00023002"/>
    </source>
</evidence>
<name>A0A3A1YTD4_9BURK</name>
<dbReference type="InterPro" id="IPR006076">
    <property type="entry name" value="FAD-dep_OxRdtase"/>
</dbReference>
<dbReference type="SUPFAM" id="SSF51905">
    <property type="entry name" value="FAD/NAD(P)-binding domain"/>
    <property type="match status" value="1"/>
</dbReference>
<dbReference type="InterPro" id="IPR036188">
    <property type="entry name" value="FAD/NAD-bd_sf"/>
</dbReference>
<dbReference type="PANTHER" id="PTHR13847:SF289">
    <property type="entry name" value="GLYCINE OXIDASE"/>
    <property type="match status" value="1"/>
</dbReference>
<dbReference type="GO" id="GO:0016491">
    <property type="term" value="F:oxidoreductase activity"/>
    <property type="evidence" value="ECO:0007669"/>
    <property type="project" value="UniProtKB-KW"/>
</dbReference>
<dbReference type="InterPro" id="IPR029063">
    <property type="entry name" value="SAM-dependent_MTases_sf"/>
</dbReference>
<dbReference type="PANTHER" id="PTHR13847">
    <property type="entry name" value="SARCOSINE DEHYDROGENASE-RELATED"/>
    <property type="match status" value="1"/>
</dbReference>
<dbReference type="EMBL" id="NQYH01000007">
    <property type="protein sequence ID" value="RIY40756.1"/>
    <property type="molecule type" value="Genomic_DNA"/>
</dbReference>
<dbReference type="AlphaFoldDB" id="A0A3A1YTD4"/>
<dbReference type="Pfam" id="PF01266">
    <property type="entry name" value="DAO"/>
    <property type="match status" value="1"/>
</dbReference>
<gene>
    <name evidence="3" type="ORF">CJP73_09915</name>
</gene>
<evidence type="ECO:0000313" key="3">
    <source>
        <dbReference type="EMBL" id="RIY40756.1"/>
    </source>
</evidence>
<organism evidence="3 4">
    <name type="scientific">Neopusillimonas maritima</name>
    <dbReference type="NCBI Taxonomy" id="2026239"/>
    <lineage>
        <taxon>Bacteria</taxon>
        <taxon>Pseudomonadati</taxon>
        <taxon>Pseudomonadota</taxon>
        <taxon>Betaproteobacteria</taxon>
        <taxon>Burkholderiales</taxon>
        <taxon>Alcaligenaceae</taxon>
        <taxon>Neopusillimonas</taxon>
    </lineage>
</organism>
<dbReference type="RefSeq" id="WP_119516314.1">
    <property type="nucleotide sequence ID" value="NZ_NQYH01000007.1"/>
</dbReference>
<sequence>MMESEHLYGTASLVASPEGWIKATARLACNERLHSLTVCDTSFGDGLRFLALWSFWRSHRAPGAKLQIIAFSSPQSWAALKKRGADNRVPQSLRRLESQLRAQWPDALPGVHKLSFDGGAVTLTLIFHPLSVALRQMDAIVDVFWLSNSAAFLGEAGGASPAGKFVRVAGARAEVVGLVDNNAQRLQAVLQQSGFETQEAGNAFKGFVRARLRDGLCHTRRSSFVGADVLVVGAGVAGAAIAWGLAQRGHHVKVFDPMLKLSKAGAHAGHFAAAVSPYLSKDDDYRARLSRVGVARAWANWSQLEEPARPVRCGTLGLPTQDRDMASWQEVLWSLGFPNDWAGWLKPEAASQKAGEFLEFGGCYRASGLLVKPNRLLPALLNHPRISCVEDSVTEVTRLREGGCGLRTESGSNYEASVVVLANARNIGSLLCQLTKPGDFPKLERLQAVPGQVSYFDAAGFNGGPACVLDASAYWLPQVEGLLTGGGTYDLEQTRAEVTRQGQREIVRKLSYFLPAHRQFLSGSDSVVGGWAGWRAVVTGRLPVIGPLDRQHDIWLATAYGSRGLTWAALAADLIGAKLNDEPAIVERELSAALLPR</sequence>
<reference evidence="3 4" key="1">
    <citation type="submission" date="2017-08" db="EMBL/GenBank/DDBJ databases">
        <title>Pusillimonas indicus sp. nov., a member of the family Alcaligenaceae isolated from surface seawater.</title>
        <authorList>
            <person name="Li J."/>
        </authorList>
    </citation>
    <scope>NUCLEOTIDE SEQUENCE [LARGE SCALE GENOMIC DNA]</scope>
    <source>
        <strain evidence="3 4">L52-1-41</strain>
    </source>
</reference>
<accession>A0A3A1YTD4</accession>
<dbReference type="OrthoDB" id="9786494at2"/>
<dbReference type="Gene3D" id="3.30.9.10">
    <property type="entry name" value="D-Amino Acid Oxidase, subunit A, domain 2"/>
    <property type="match status" value="1"/>
</dbReference>
<keyword evidence="1" id="KW-0560">Oxidoreductase</keyword>